<evidence type="ECO:0000313" key="3">
    <source>
        <dbReference type="Proteomes" id="UP001420932"/>
    </source>
</evidence>
<accession>A0AAP0K0E1</accession>
<dbReference type="Proteomes" id="UP001420932">
    <property type="component" value="Unassembled WGS sequence"/>
</dbReference>
<comment type="caution">
    <text evidence="2">The sequence shown here is derived from an EMBL/GenBank/DDBJ whole genome shotgun (WGS) entry which is preliminary data.</text>
</comment>
<evidence type="ECO:0000256" key="1">
    <source>
        <dbReference type="SAM" id="MobiDB-lite"/>
    </source>
</evidence>
<feature type="region of interest" description="Disordered" evidence="1">
    <location>
        <begin position="140"/>
        <end position="183"/>
    </location>
</feature>
<protein>
    <submittedName>
        <fullName evidence="2">Uncharacterized protein</fullName>
    </submittedName>
</protein>
<keyword evidence="3" id="KW-1185">Reference proteome</keyword>
<dbReference type="EMBL" id="JBBNAF010000005">
    <property type="protein sequence ID" value="KAK9143149.1"/>
    <property type="molecule type" value="Genomic_DNA"/>
</dbReference>
<reference evidence="2 3" key="1">
    <citation type="submission" date="2024-01" db="EMBL/GenBank/DDBJ databases">
        <title>Genome assemblies of Stephania.</title>
        <authorList>
            <person name="Yang L."/>
        </authorList>
    </citation>
    <scope>NUCLEOTIDE SEQUENCE [LARGE SCALE GENOMIC DNA]</scope>
    <source>
        <strain evidence="2">YNDBR</strain>
        <tissue evidence="2">Leaf</tissue>
    </source>
</reference>
<gene>
    <name evidence="2" type="ORF">Syun_012549</name>
</gene>
<dbReference type="PANTHER" id="PTHR36756:SF1">
    <property type="entry name" value="EXPRESSED PROTEIN"/>
    <property type="match status" value="1"/>
</dbReference>
<sequence>MADDDANEGSKRRLPSWMSGVNACDRSSKSESNSPKIVSVGENLDNDRLETSPPKGGRKRKPRNGGDAVNNKKKKKRNGVDDEIESESEKHVRRKKGKKSKSCELGNGDEEELTVDDLMSIAGEEYIGGRVLVEGVIRPCRRGSGGTGREQEAEAEGVAGEAGDTGKEQEGSSRERETGEGEG</sequence>
<feature type="compositionally biased region" description="Basic residues" evidence="1">
    <location>
        <begin position="91"/>
        <end position="100"/>
    </location>
</feature>
<proteinExistence type="predicted"/>
<feature type="compositionally biased region" description="Basic and acidic residues" evidence="1">
    <location>
        <begin position="164"/>
        <end position="183"/>
    </location>
</feature>
<feature type="region of interest" description="Disordered" evidence="1">
    <location>
        <begin position="1"/>
        <end position="110"/>
    </location>
</feature>
<organism evidence="2 3">
    <name type="scientific">Stephania yunnanensis</name>
    <dbReference type="NCBI Taxonomy" id="152371"/>
    <lineage>
        <taxon>Eukaryota</taxon>
        <taxon>Viridiplantae</taxon>
        <taxon>Streptophyta</taxon>
        <taxon>Embryophyta</taxon>
        <taxon>Tracheophyta</taxon>
        <taxon>Spermatophyta</taxon>
        <taxon>Magnoliopsida</taxon>
        <taxon>Ranunculales</taxon>
        <taxon>Menispermaceae</taxon>
        <taxon>Menispermoideae</taxon>
        <taxon>Cissampelideae</taxon>
        <taxon>Stephania</taxon>
    </lineage>
</organism>
<name>A0AAP0K0E1_9MAGN</name>
<dbReference type="AlphaFoldDB" id="A0AAP0K0E1"/>
<evidence type="ECO:0000313" key="2">
    <source>
        <dbReference type="EMBL" id="KAK9143149.1"/>
    </source>
</evidence>
<dbReference type="PANTHER" id="PTHR36756">
    <property type="entry name" value="EXPRESSED PROTEIN"/>
    <property type="match status" value="1"/>
</dbReference>